<dbReference type="GO" id="GO:0046113">
    <property type="term" value="P:nucleobase catabolic process"/>
    <property type="evidence" value="ECO:0007669"/>
    <property type="project" value="UniProtKB-UniRule"/>
</dbReference>
<gene>
    <name evidence="6" type="primary">psuG</name>
    <name evidence="7" type="ORF">SAMN06295964_1788</name>
</gene>
<evidence type="ECO:0000256" key="5">
    <source>
        <dbReference type="ARBA" id="ARBA00023295"/>
    </source>
</evidence>
<feature type="binding site" evidence="6">
    <location>
        <position position="83"/>
    </location>
    <ligand>
        <name>substrate</name>
    </ligand>
</feature>
<dbReference type="GO" id="GO:0005737">
    <property type="term" value="C:cytoplasm"/>
    <property type="evidence" value="ECO:0007669"/>
    <property type="project" value="TreeGrafter"/>
</dbReference>
<evidence type="ECO:0000313" key="8">
    <source>
        <dbReference type="Proteomes" id="UP000191040"/>
    </source>
</evidence>
<evidence type="ECO:0000313" key="7">
    <source>
        <dbReference type="EMBL" id="SKB07697.1"/>
    </source>
</evidence>
<dbReference type="InterPro" id="IPR007342">
    <property type="entry name" value="PsuG"/>
</dbReference>
<evidence type="ECO:0000256" key="1">
    <source>
        <dbReference type="ARBA" id="ARBA00022723"/>
    </source>
</evidence>
<feature type="binding site" evidence="6">
    <location>
        <begin position="137"/>
        <end position="139"/>
    </location>
    <ligand>
        <name>substrate</name>
    </ligand>
</feature>
<feature type="binding site" evidence="6">
    <location>
        <position position="103"/>
    </location>
    <ligand>
        <name>substrate</name>
    </ligand>
</feature>
<comment type="subunit">
    <text evidence="6">Homotrimer.</text>
</comment>
<keyword evidence="4 6" id="KW-0456">Lyase</keyword>
<dbReference type="PANTHER" id="PTHR42909">
    <property type="entry name" value="ZGC:136858"/>
    <property type="match status" value="1"/>
</dbReference>
<dbReference type="GO" id="GO:0016798">
    <property type="term" value="F:hydrolase activity, acting on glycosyl bonds"/>
    <property type="evidence" value="ECO:0007669"/>
    <property type="project" value="UniProtKB-KW"/>
</dbReference>
<keyword evidence="8" id="KW-1185">Reference proteome</keyword>
<dbReference type="GO" id="GO:0004730">
    <property type="term" value="F:pseudouridylate synthase activity"/>
    <property type="evidence" value="ECO:0007669"/>
    <property type="project" value="UniProtKB-UniRule"/>
</dbReference>
<dbReference type="Pfam" id="PF04227">
    <property type="entry name" value="Indigoidine_A"/>
    <property type="match status" value="1"/>
</dbReference>
<dbReference type="RefSeq" id="WP_078699825.1">
    <property type="nucleotide sequence ID" value="NZ_LT796768.1"/>
</dbReference>
<dbReference type="Gene3D" id="3.40.1790.10">
    <property type="entry name" value="Indigoidine synthase domain"/>
    <property type="match status" value="1"/>
</dbReference>
<dbReference type="EC" id="4.2.1.70" evidence="6"/>
<comment type="cofactor">
    <cofactor evidence="6">
        <name>Mn(2+)</name>
        <dbReference type="ChEBI" id="CHEBI:29035"/>
    </cofactor>
    <text evidence="6">Binds 1 Mn(2+) ion per subunit.</text>
</comment>
<name>A0A1T4Z0W3_9ACTN</name>
<comment type="catalytic activity">
    <reaction evidence="6">
        <text>D-ribose 5-phosphate + uracil = psi-UMP + H2O</text>
        <dbReference type="Rhea" id="RHEA:18337"/>
        <dbReference type="ChEBI" id="CHEBI:15377"/>
        <dbReference type="ChEBI" id="CHEBI:17568"/>
        <dbReference type="ChEBI" id="CHEBI:58380"/>
        <dbReference type="ChEBI" id="CHEBI:78346"/>
        <dbReference type="EC" id="4.2.1.70"/>
    </reaction>
</comment>
<keyword evidence="3 6" id="KW-0464">Manganese</keyword>
<keyword evidence="5 6" id="KW-0326">Glycosidase</keyword>
<dbReference type="SUPFAM" id="SSF110581">
    <property type="entry name" value="Indigoidine synthase A-like"/>
    <property type="match status" value="1"/>
</dbReference>
<comment type="function">
    <text evidence="6">Catalyzes the reversible cleavage of pseudouridine 5'-phosphate (PsiMP) to ribose 5-phosphate and uracil. Functions biologically in the cleavage direction, as part of a pseudouridine degradation pathway.</text>
</comment>
<organism evidence="7 8">
    <name type="scientific">Aeromicrobium choanae</name>
    <dbReference type="NCBI Taxonomy" id="1736691"/>
    <lineage>
        <taxon>Bacteria</taxon>
        <taxon>Bacillati</taxon>
        <taxon>Actinomycetota</taxon>
        <taxon>Actinomycetes</taxon>
        <taxon>Propionibacteriales</taxon>
        <taxon>Nocardioidaceae</taxon>
        <taxon>Aeromicrobium</taxon>
    </lineage>
</organism>
<evidence type="ECO:0000256" key="6">
    <source>
        <dbReference type="HAMAP-Rule" id="MF_01876"/>
    </source>
</evidence>
<sequence length="301" mass="31581">MRVQPSPEVAAALDEGRPVVALESTIISHGLPRPDNLEAAQEFEEILRSQGVTPATIAVLDGELKAGLTADELARIANEEVPKLTVRDLPVVLGMAGSGATTVAATSWIADRAGIRVFATGGLGGVHRGASESFDESADLTVLGQVPITVVSAGVKSILDIPATLERLETLGVIVLGFRTKDFPSFWLTSSGYELDWRAEDAFAVAAVMHSRDALGLKSGIVVANPLPEEKQLDPVVHDEALERALAEADAKGLSGKEVTPFLLQRIVELTGGDSLAVNLDIARNNIAVAARIAVAAAEYP</sequence>
<dbReference type="AlphaFoldDB" id="A0A1T4Z0W3"/>
<dbReference type="HAMAP" id="MF_01876">
    <property type="entry name" value="PsiMP_glycosidase"/>
    <property type="match status" value="1"/>
</dbReference>
<feature type="active site" description="Nucleophile" evidence="6">
    <location>
        <position position="156"/>
    </location>
</feature>
<dbReference type="InterPro" id="IPR022830">
    <property type="entry name" value="Indigdn_synthA-like"/>
</dbReference>
<dbReference type="EMBL" id="LT796768">
    <property type="protein sequence ID" value="SKB07697.1"/>
    <property type="molecule type" value="Genomic_DNA"/>
</dbReference>
<feature type="binding site" evidence="6">
    <location>
        <position position="135"/>
    </location>
    <ligand>
        <name>Mn(2+)</name>
        <dbReference type="ChEBI" id="CHEBI:29035"/>
    </ligand>
</feature>
<proteinExistence type="inferred from homology"/>
<accession>A0A1T4Z0W3</accession>
<dbReference type="Proteomes" id="UP000191040">
    <property type="component" value="Chromosome I"/>
</dbReference>
<evidence type="ECO:0000256" key="2">
    <source>
        <dbReference type="ARBA" id="ARBA00022801"/>
    </source>
</evidence>
<keyword evidence="2 6" id="KW-0378">Hydrolase</keyword>
<protein>
    <recommendedName>
        <fullName evidence="6">Pseudouridine-5'-phosphate glycosidase</fullName>
        <shortName evidence="6">PsiMP glycosidase</shortName>
        <ecNumber evidence="6">4.2.1.70</ecNumber>
    </recommendedName>
</protein>
<dbReference type="PANTHER" id="PTHR42909:SF1">
    <property type="entry name" value="CARBOHYDRATE KINASE PFKB DOMAIN-CONTAINING PROTEIN"/>
    <property type="match status" value="1"/>
</dbReference>
<comment type="similarity">
    <text evidence="6">Belongs to the pseudouridine-5'-phosphate glycosidase family.</text>
</comment>
<dbReference type="STRING" id="1736691.SAMN06295964_1788"/>
<dbReference type="OrthoDB" id="9805870at2"/>
<feature type="active site" description="Proton donor" evidence="6">
    <location>
        <position position="23"/>
    </location>
</feature>
<dbReference type="GO" id="GO:0046872">
    <property type="term" value="F:metal ion binding"/>
    <property type="evidence" value="ECO:0007669"/>
    <property type="project" value="UniProtKB-KW"/>
</dbReference>
<keyword evidence="1 6" id="KW-0479">Metal-binding</keyword>
<reference evidence="8" key="1">
    <citation type="submission" date="2017-02" db="EMBL/GenBank/DDBJ databases">
        <authorList>
            <person name="Varghese N."/>
            <person name="Submissions S."/>
        </authorList>
    </citation>
    <scope>NUCLEOTIDE SEQUENCE [LARGE SCALE GENOMIC DNA]</scope>
    <source>
        <strain evidence="8">9H-4</strain>
    </source>
</reference>
<evidence type="ECO:0000256" key="4">
    <source>
        <dbReference type="ARBA" id="ARBA00023239"/>
    </source>
</evidence>
<evidence type="ECO:0000256" key="3">
    <source>
        <dbReference type="ARBA" id="ARBA00023211"/>
    </source>
</evidence>